<evidence type="ECO:0000313" key="2">
    <source>
        <dbReference type="Proteomes" id="UP001163321"/>
    </source>
</evidence>
<proteinExistence type="predicted"/>
<comment type="caution">
    <text evidence="1">The sequence shown here is derived from an EMBL/GenBank/DDBJ whole genome shotgun (WGS) entry which is preliminary data.</text>
</comment>
<organism evidence="1 2">
    <name type="scientific">Peronosclerospora sorghi</name>
    <dbReference type="NCBI Taxonomy" id="230839"/>
    <lineage>
        <taxon>Eukaryota</taxon>
        <taxon>Sar</taxon>
        <taxon>Stramenopiles</taxon>
        <taxon>Oomycota</taxon>
        <taxon>Peronosporomycetes</taxon>
        <taxon>Peronosporales</taxon>
        <taxon>Peronosporaceae</taxon>
        <taxon>Peronosclerospora</taxon>
    </lineage>
</organism>
<dbReference type="EMBL" id="CM047585">
    <property type="protein sequence ID" value="KAI9910212.1"/>
    <property type="molecule type" value="Genomic_DNA"/>
</dbReference>
<dbReference type="Proteomes" id="UP001163321">
    <property type="component" value="Chromosome 6"/>
</dbReference>
<protein>
    <submittedName>
        <fullName evidence="1">Uncharacterized protein</fullName>
    </submittedName>
</protein>
<name>A0ACC0VVJ1_9STRA</name>
<keyword evidence="2" id="KW-1185">Reference proteome</keyword>
<evidence type="ECO:0000313" key="1">
    <source>
        <dbReference type="EMBL" id="KAI9910212.1"/>
    </source>
</evidence>
<sequence>MEMEHDDLAGTSVPVPPDVNAMKTLTRIAKMMPTQQHQMAQLLQHQLVVLDQLISGRSTVEKRVEGIYMPTYHGRQGEPLYVFLHQVKLNFSAKNIDFQDSKNQGRLIAVVASNWKGQTAVWSTFNQEQTTTLSELADALQAELIPPDLQESLRVELFRLKQANCNILEEYVSRFRTIICQMKDM</sequence>
<accession>A0ACC0VVJ1</accession>
<gene>
    <name evidence="1" type="ORF">PsorP6_010955</name>
</gene>
<reference evidence="1 2" key="1">
    <citation type="journal article" date="2022" name="bioRxiv">
        <title>The genome of the oomycete Peronosclerospora sorghi, a cosmopolitan pathogen of maize and sorghum, is inflated with dispersed pseudogenes.</title>
        <authorList>
            <person name="Fletcher K."/>
            <person name="Martin F."/>
            <person name="Isakeit T."/>
            <person name="Cavanaugh K."/>
            <person name="Magill C."/>
            <person name="Michelmore R."/>
        </authorList>
    </citation>
    <scope>NUCLEOTIDE SEQUENCE [LARGE SCALE GENOMIC DNA]</scope>
    <source>
        <strain evidence="1">P6</strain>
    </source>
</reference>